<gene>
    <name evidence="7" type="ORF">Dsi01nite_078110</name>
</gene>
<dbReference type="Pfam" id="PF02909">
    <property type="entry name" value="TetR_C_1"/>
    <property type="match status" value="1"/>
</dbReference>
<dbReference type="SUPFAM" id="SSF48498">
    <property type="entry name" value="Tetracyclin repressor-like, C-terminal domain"/>
    <property type="match status" value="1"/>
</dbReference>
<feature type="domain" description="HTH tetR-type" evidence="6">
    <location>
        <begin position="13"/>
        <end position="73"/>
    </location>
</feature>
<dbReference type="Proteomes" id="UP000660611">
    <property type="component" value="Unassembled WGS sequence"/>
</dbReference>
<comment type="caution">
    <text evidence="7">The sequence shown here is derived from an EMBL/GenBank/DDBJ whole genome shotgun (WGS) entry which is preliminary data.</text>
</comment>
<dbReference type="GO" id="GO:0046677">
    <property type="term" value="P:response to antibiotic"/>
    <property type="evidence" value="ECO:0007669"/>
    <property type="project" value="InterPro"/>
</dbReference>
<dbReference type="InterPro" id="IPR050109">
    <property type="entry name" value="HTH-type_TetR-like_transc_reg"/>
</dbReference>
<dbReference type="PANTHER" id="PTHR30055">
    <property type="entry name" value="HTH-TYPE TRANSCRIPTIONAL REGULATOR RUTR"/>
    <property type="match status" value="1"/>
</dbReference>
<evidence type="ECO:0000313" key="7">
    <source>
        <dbReference type="EMBL" id="GIG49770.1"/>
    </source>
</evidence>
<dbReference type="InterPro" id="IPR004111">
    <property type="entry name" value="Repressor_TetR_C"/>
</dbReference>
<keyword evidence="2" id="KW-0805">Transcription regulation</keyword>
<sequence length="212" mass="22628">MSYAVKAMPRPRSLTDDQIAAAALALTDRAGLAALSMRTVAAELGMGTMSLYRYVTDREQLERLVVEFVLRDVDFAPPRDAPWTDQVSAVTNGIRDAVSAHPAVVPLFLTHRSTSAGVMRCGDVLLRVLAEAGFHGPDRVFAFRTLLAYLIGALTTEHLGPLSGPGTAALARLPGDDFPFLAETARVARSIGPDEEFRRGLTIVLAGLGASP</sequence>
<evidence type="ECO:0000259" key="6">
    <source>
        <dbReference type="PROSITE" id="PS50977"/>
    </source>
</evidence>
<dbReference type="PANTHER" id="PTHR30055:SF151">
    <property type="entry name" value="TRANSCRIPTIONAL REGULATORY PROTEIN"/>
    <property type="match status" value="1"/>
</dbReference>
<evidence type="ECO:0000256" key="5">
    <source>
        <dbReference type="PROSITE-ProRule" id="PRU00335"/>
    </source>
</evidence>
<dbReference type="GO" id="GO:0045892">
    <property type="term" value="P:negative regulation of DNA-templated transcription"/>
    <property type="evidence" value="ECO:0007669"/>
    <property type="project" value="InterPro"/>
</dbReference>
<keyword evidence="4" id="KW-0804">Transcription</keyword>
<dbReference type="InterPro" id="IPR036271">
    <property type="entry name" value="Tet_transcr_reg_TetR-rel_C_sf"/>
</dbReference>
<dbReference type="Gene3D" id="1.10.10.60">
    <property type="entry name" value="Homeodomain-like"/>
    <property type="match status" value="1"/>
</dbReference>
<dbReference type="PRINTS" id="PR00400">
    <property type="entry name" value="TETREPRESSOR"/>
</dbReference>
<evidence type="ECO:0000256" key="1">
    <source>
        <dbReference type="ARBA" id="ARBA00022491"/>
    </source>
</evidence>
<dbReference type="SUPFAM" id="SSF46689">
    <property type="entry name" value="Homeodomain-like"/>
    <property type="match status" value="1"/>
</dbReference>
<evidence type="ECO:0000256" key="3">
    <source>
        <dbReference type="ARBA" id="ARBA00023125"/>
    </source>
</evidence>
<organism evidence="7 8">
    <name type="scientific">Dactylosporangium siamense</name>
    <dbReference type="NCBI Taxonomy" id="685454"/>
    <lineage>
        <taxon>Bacteria</taxon>
        <taxon>Bacillati</taxon>
        <taxon>Actinomycetota</taxon>
        <taxon>Actinomycetes</taxon>
        <taxon>Micromonosporales</taxon>
        <taxon>Micromonosporaceae</taxon>
        <taxon>Dactylosporangium</taxon>
    </lineage>
</organism>
<dbReference type="GO" id="GO:0000976">
    <property type="term" value="F:transcription cis-regulatory region binding"/>
    <property type="evidence" value="ECO:0007669"/>
    <property type="project" value="TreeGrafter"/>
</dbReference>
<proteinExistence type="predicted"/>
<dbReference type="InterPro" id="IPR003012">
    <property type="entry name" value="Tet_transcr_reg_TetR"/>
</dbReference>
<dbReference type="EMBL" id="BONQ01000125">
    <property type="protein sequence ID" value="GIG49770.1"/>
    <property type="molecule type" value="Genomic_DNA"/>
</dbReference>
<dbReference type="PROSITE" id="PS50977">
    <property type="entry name" value="HTH_TETR_2"/>
    <property type="match status" value="1"/>
</dbReference>
<dbReference type="InterPro" id="IPR009057">
    <property type="entry name" value="Homeodomain-like_sf"/>
</dbReference>
<reference evidence="7" key="1">
    <citation type="submission" date="2021-01" db="EMBL/GenBank/DDBJ databases">
        <title>Whole genome shotgun sequence of Dactylosporangium siamense NBRC 106093.</title>
        <authorList>
            <person name="Komaki H."/>
            <person name="Tamura T."/>
        </authorList>
    </citation>
    <scope>NUCLEOTIDE SEQUENCE</scope>
    <source>
        <strain evidence="7">NBRC 106093</strain>
    </source>
</reference>
<name>A0A919PRX6_9ACTN</name>
<dbReference type="Gene3D" id="1.10.357.10">
    <property type="entry name" value="Tetracycline Repressor, domain 2"/>
    <property type="match status" value="1"/>
</dbReference>
<dbReference type="GO" id="GO:0003700">
    <property type="term" value="F:DNA-binding transcription factor activity"/>
    <property type="evidence" value="ECO:0007669"/>
    <property type="project" value="TreeGrafter"/>
</dbReference>
<keyword evidence="1" id="KW-0678">Repressor</keyword>
<feature type="DNA-binding region" description="H-T-H motif" evidence="5">
    <location>
        <begin position="36"/>
        <end position="55"/>
    </location>
</feature>
<dbReference type="Pfam" id="PF00440">
    <property type="entry name" value="TetR_N"/>
    <property type="match status" value="1"/>
</dbReference>
<accession>A0A919PRX6</accession>
<keyword evidence="3 5" id="KW-0238">DNA-binding</keyword>
<evidence type="ECO:0000313" key="8">
    <source>
        <dbReference type="Proteomes" id="UP000660611"/>
    </source>
</evidence>
<dbReference type="InterPro" id="IPR001647">
    <property type="entry name" value="HTH_TetR"/>
</dbReference>
<keyword evidence="8" id="KW-1185">Reference proteome</keyword>
<dbReference type="AlphaFoldDB" id="A0A919PRX6"/>
<evidence type="ECO:0000256" key="2">
    <source>
        <dbReference type="ARBA" id="ARBA00023015"/>
    </source>
</evidence>
<protein>
    <submittedName>
        <fullName evidence="7">TetR family transcriptional regulator</fullName>
    </submittedName>
</protein>
<evidence type="ECO:0000256" key="4">
    <source>
        <dbReference type="ARBA" id="ARBA00023163"/>
    </source>
</evidence>